<dbReference type="PATRIC" id="fig|1235802.3.peg.5819"/>
<dbReference type="HOGENOM" id="CLU_160588_0_0_9"/>
<name>N2A4Y7_9FIRM</name>
<dbReference type="OrthoDB" id="2046823at2"/>
<dbReference type="AlphaFoldDB" id="N2A4Y7"/>
<dbReference type="EMBL" id="AQFT01000163">
    <property type="protein sequence ID" value="EMZ19434.1"/>
    <property type="molecule type" value="Genomic_DNA"/>
</dbReference>
<evidence type="ECO:0000313" key="1">
    <source>
        <dbReference type="EMBL" id="EMZ19434.1"/>
    </source>
</evidence>
<reference evidence="1 2" key="1">
    <citation type="journal article" date="2014" name="Genome Announc.">
        <title>Draft genome sequences of the altered schaedler flora, a defined bacterial community from gnotobiotic mice.</title>
        <authorList>
            <person name="Wannemuehler M.J."/>
            <person name="Overstreet A.M."/>
            <person name="Ward D.V."/>
            <person name="Phillips G.J."/>
        </authorList>
    </citation>
    <scope>NUCLEOTIDE SEQUENCE [LARGE SCALE GENOMIC DNA]</scope>
    <source>
        <strain evidence="1 2">ASF492</strain>
    </source>
</reference>
<protein>
    <submittedName>
        <fullName evidence="1">Uncharacterized protein</fullName>
    </submittedName>
</protein>
<dbReference type="Proteomes" id="UP000012589">
    <property type="component" value="Unassembled WGS sequence"/>
</dbReference>
<organism evidence="1 2">
    <name type="scientific">Eubacterium plexicaudatum ASF492</name>
    <dbReference type="NCBI Taxonomy" id="1235802"/>
    <lineage>
        <taxon>Bacteria</taxon>
        <taxon>Bacillati</taxon>
        <taxon>Bacillota</taxon>
        <taxon>Clostridia</taxon>
        <taxon>Eubacteriales</taxon>
        <taxon>Eubacteriaceae</taxon>
        <taxon>Eubacterium</taxon>
    </lineage>
</organism>
<gene>
    <name evidence="1" type="ORF">C823_05517</name>
</gene>
<evidence type="ECO:0000313" key="2">
    <source>
        <dbReference type="Proteomes" id="UP000012589"/>
    </source>
</evidence>
<accession>N2A4Y7</accession>
<keyword evidence="2" id="KW-1185">Reference proteome</keyword>
<dbReference type="STRING" id="1235802.C823_05517"/>
<sequence>MTKRELIEFLNELVELASEENKTKAVSVKEKFISDFEKSYEYEKEAVTEVSKLPPHYIAAMPDSVQEEIRQKVMAVLAEHGECTPENVDRAMSSKIYDLDDLIDIREYVERMEAEQRKKAEQKRRGGR</sequence>
<proteinExistence type="predicted"/>
<comment type="caution">
    <text evidence="1">The sequence shown here is derived from an EMBL/GenBank/DDBJ whole genome shotgun (WGS) entry which is preliminary data.</text>
</comment>
<dbReference type="eggNOG" id="ENOG502ZC0Q">
    <property type="taxonomic scope" value="Bacteria"/>
</dbReference>